<comment type="caution">
    <text evidence="3">The sequence shown here is derived from an EMBL/GenBank/DDBJ whole genome shotgun (WGS) entry which is preliminary data.</text>
</comment>
<proteinExistence type="predicted"/>
<name>A0A8H6E7X2_PETAA</name>
<organism evidence="3 4">
    <name type="scientific">Petromyces alliaceus</name>
    <name type="common">Aspergillus alliaceus</name>
    <dbReference type="NCBI Taxonomy" id="209559"/>
    <lineage>
        <taxon>Eukaryota</taxon>
        <taxon>Fungi</taxon>
        <taxon>Dikarya</taxon>
        <taxon>Ascomycota</taxon>
        <taxon>Pezizomycotina</taxon>
        <taxon>Eurotiomycetes</taxon>
        <taxon>Eurotiomycetidae</taxon>
        <taxon>Eurotiales</taxon>
        <taxon>Aspergillaceae</taxon>
        <taxon>Aspergillus</taxon>
        <taxon>Aspergillus subgen. Circumdati</taxon>
    </lineage>
</organism>
<evidence type="ECO:0000256" key="1">
    <source>
        <dbReference type="SAM" id="MobiDB-lite"/>
    </source>
</evidence>
<evidence type="ECO:0000259" key="2">
    <source>
        <dbReference type="Pfam" id="PF09791"/>
    </source>
</evidence>
<feature type="domain" description="Oxidoreductase-like" evidence="2">
    <location>
        <begin position="108"/>
        <end position="152"/>
    </location>
</feature>
<dbReference type="Proteomes" id="UP000541154">
    <property type="component" value="Unassembled WGS sequence"/>
</dbReference>
<sequence length="287" mass="31704">MEHLFKGFRMRPCLETTTGLDGTDPPQAHPLSGYYHDILSSRSPYRRQATSSSCPVPERTDKPSPSSTIKPLSPQDKMSIVFGTRLAGPGRSSRYNPGTMPPESTWKTINGVAIPPRPEEPDNCCMSGCVHCVWDDYRDEMEEWAARVEQAKAKGASKGLTGDMRHTPRAEVDSASTSMDDDGGGSGVDTVDESQDVREALPSEEDYSGSGKVLLRSPKSTLQSDFVQKELIGLKTRFVTRDEGKFDCVCCRLHHPAYLDNHNHAWSRKFEVLSRTAGFVIPDLKAP</sequence>
<gene>
    <name evidence="3" type="ORF">ETB97_011135</name>
</gene>
<dbReference type="GO" id="GO:0005739">
    <property type="term" value="C:mitochondrion"/>
    <property type="evidence" value="ECO:0007669"/>
    <property type="project" value="TreeGrafter"/>
</dbReference>
<keyword evidence="4" id="KW-1185">Reference proteome</keyword>
<protein>
    <recommendedName>
        <fullName evidence="2">Oxidoreductase-like domain-containing protein</fullName>
    </recommendedName>
</protein>
<accession>A0A8H6E7X2</accession>
<dbReference type="AlphaFoldDB" id="A0A8H6E7X2"/>
<reference evidence="3 4" key="1">
    <citation type="submission" date="2019-04" db="EMBL/GenBank/DDBJ databases">
        <title>Aspergillus burnettii sp. nov., novel species from soil in southeast Queensland.</title>
        <authorList>
            <person name="Gilchrist C.L.M."/>
            <person name="Pitt J.I."/>
            <person name="Lange L."/>
            <person name="Lacey H.J."/>
            <person name="Vuong D."/>
            <person name="Midgley D.J."/>
            <person name="Greenfield P."/>
            <person name="Bradbury M."/>
            <person name="Lacey E."/>
            <person name="Busk P.K."/>
            <person name="Pilgaard B."/>
            <person name="Chooi Y.H."/>
            <person name="Piggott A.M."/>
        </authorList>
    </citation>
    <scope>NUCLEOTIDE SEQUENCE [LARGE SCALE GENOMIC DNA]</scope>
    <source>
        <strain evidence="3 4">FRR 5400</strain>
    </source>
</reference>
<feature type="region of interest" description="Disordered" evidence="1">
    <location>
        <begin position="153"/>
        <end position="193"/>
    </location>
</feature>
<dbReference type="Pfam" id="PF09791">
    <property type="entry name" value="Oxidored-like"/>
    <property type="match status" value="1"/>
</dbReference>
<dbReference type="InterPro" id="IPR019180">
    <property type="entry name" value="Oxidoreductase-like_N"/>
</dbReference>
<evidence type="ECO:0000313" key="3">
    <source>
        <dbReference type="EMBL" id="KAF5862787.1"/>
    </source>
</evidence>
<dbReference type="InterPro" id="IPR039251">
    <property type="entry name" value="OXLD1"/>
</dbReference>
<feature type="compositionally biased region" description="Basic and acidic residues" evidence="1">
    <location>
        <begin position="163"/>
        <end position="172"/>
    </location>
</feature>
<feature type="region of interest" description="Disordered" evidence="1">
    <location>
        <begin position="16"/>
        <end position="35"/>
    </location>
</feature>
<feature type="region of interest" description="Disordered" evidence="1">
    <location>
        <begin position="46"/>
        <end position="106"/>
    </location>
</feature>
<dbReference type="PANTHER" id="PTHR21193:SF3">
    <property type="entry name" value="OXIDOREDUCTASE-LIKE DOMAIN-CONTAINING PROTEIN 1"/>
    <property type="match status" value="1"/>
</dbReference>
<dbReference type="PANTHER" id="PTHR21193">
    <property type="entry name" value="OXIDOREDUCTASE-LIKE DOMAIN-CONTAINING PROTEIN 1"/>
    <property type="match status" value="1"/>
</dbReference>
<dbReference type="EMBL" id="SPNV01000065">
    <property type="protein sequence ID" value="KAF5862787.1"/>
    <property type="molecule type" value="Genomic_DNA"/>
</dbReference>
<evidence type="ECO:0000313" key="4">
    <source>
        <dbReference type="Proteomes" id="UP000541154"/>
    </source>
</evidence>